<accession>A0ABS7Y4A3</accession>
<evidence type="ECO:0000313" key="1">
    <source>
        <dbReference type="EMBL" id="MCA0154079.1"/>
    </source>
</evidence>
<protein>
    <submittedName>
        <fullName evidence="1">GTPase</fullName>
    </submittedName>
</protein>
<gene>
    <name evidence="1" type="ORF">LBV24_12680</name>
</gene>
<sequence length="115" mass="13428">MKFIFIYNANSGKLNALLDGVHKLLSPKTYPCSLCALTYDAFSEKKTWKNFREKSNTDLIFYHKDEFEAIFPNVKVEYPSVLKLMDNQLTTILNNEKLNSIQSVEELIEILKNRF</sequence>
<keyword evidence="2" id="KW-1185">Reference proteome</keyword>
<dbReference type="Proteomes" id="UP001198402">
    <property type="component" value="Unassembled WGS sequence"/>
</dbReference>
<proteinExistence type="predicted"/>
<dbReference type="RefSeq" id="WP_224479031.1">
    <property type="nucleotide sequence ID" value="NZ_JAIUJS010000008.1"/>
</dbReference>
<reference evidence="2" key="1">
    <citation type="submission" date="2023-07" db="EMBL/GenBank/DDBJ databases">
        <authorList>
            <person name="Yue Y."/>
        </authorList>
    </citation>
    <scope>NUCLEOTIDE SEQUENCE [LARGE SCALE GENOMIC DNA]</scope>
    <source>
        <strain evidence="2">2Y89</strain>
    </source>
</reference>
<evidence type="ECO:0000313" key="2">
    <source>
        <dbReference type="Proteomes" id="UP001198402"/>
    </source>
</evidence>
<name>A0ABS7Y4A3_9FLAO</name>
<dbReference type="EMBL" id="JAIUJS010000008">
    <property type="protein sequence ID" value="MCA0154079.1"/>
    <property type="molecule type" value="Genomic_DNA"/>
</dbReference>
<comment type="caution">
    <text evidence="1">The sequence shown here is derived from an EMBL/GenBank/DDBJ whole genome shotgun (WGS) entry which is preliminary data.</text>
</comment>
<organism evidence="1 2">
    <name type="scientific">Winogradskyella vincentii</name>
    <dbReference type="NCBI Taxonomy" id="2877122"/>
    <lineage>
        <taxon>Bacteria</taxon>
        <taxon>Pseudomonadati</taxon>
        <taxon>Bacteroidota</taxon>
        <taxon>Flavobacteriia</taxon>
        <taxon>Flavobacteriales</taxon>
        <taxon>Flavobacteriaceae</taxon>
        <taxon>Winogradskyella</taxon>
    </lineage>
</organism>